<dbReference type="InterPro" id="IPR029058">
    <property type="entry name" value="AB_hydrolase_fold"/>
</dbReference>
<dbReference type="PANTHER" id="PTHR39624">
    <property type="entry name" value="PROTEIN INVOLVED IN RIMO-MEDIATED BETA-METHYLTHIOLATION OF RIBOSOMAL PROTEIN S12 YCAO"/>
    <property type="match status" value="1"/>
</dbReference>
<dbReference type="SUPFAM" id="SSF53474">
    <property type="entry name" value="alpha/beta-Hydrolases"/>
    <property type="match status" value="1"/>
</dbReference>
<dbReference type="InterPro" id="IPR015946">
    <property type="entry name" value="KH_dom-like_a/b"/>
</dbReference>
<dbReference type="eggNOG" id="COG1073">
    <property type="taxonomic scope" value="Bacteria"/>
</dbReference>
<dbReference type="Gene3D" id="3.30.300.20">
    <property type="match status" value="1"/>
</dbReference>
<dbReference type="Gene3D" id="3.40.50.1820">
    <property type="entry name" value="alpha/beta hydrolase"/>
    <property type="match status" value="1"/>
</dbReference>
<protein>
    <submittedName>
        <fullName evidence="2">Osmotically inducible protein C</fullName>
    </submittedName>
</protein>
<dbReference type="AlphaFoldDB" id="A0A1E5E649"/>
<accession>A0A1E5E649</accession>
<gene>
    <name evidence="2" type="ORF">A1QC_04575</name>
</gene>
<dbReference type="eggNOG" id="COG1765">
    <property type="taxonomic scope" value="Bacteria"/>
</dbReference>
<dbReference type="InterPro" id="IPR003718">
    <property type="entry name" value="OsmC/Ohr_fam"/>
</dbReference>
<name>A0A1E5E649_9VIBR</name>
<dbReference type="InterPro" id="IPR022742">
    <property type="entry name" value="Hydrolase_4"/>
</dbReference>
<evidence type="ECO:0000259" key="1">
    <source>
        <dbReference type="Pfam" id="PF12146"/>
    </source>
</evidence>
<sequence length="407" mass="45266">MPVQKKKLTFTNSQGIELAGLLELPEQPTAFALFAHCFTCGKDVSSASRIARTLASQGIAVFRFDFTGLGSSDGDFANTNFSANVEDLESAASYLRQNYQAPDFLIGHSLGGTAVLAVADKIPEIKGIITIGSPAEPSHVLKQFANDIDEIVEQGCKQVDLAGRPFSIKKQFIDDLQEYTLIDRIANLHKPLLVFHSPIDKTVSIEQAKKIYTAAKHPKSFVSLDKADHLLMNKQDAEYVATTIQAWVQRYLTISSKIEAPTTQVESGHVVVTEKNHAFLRNIITDSHEFPSDEPIRVGGSNLGPTPYDLLLASLGSCTSMTLRMYANQKKFNITKIEVKLRHDRVHNEDCQACLDGKFVQDVIYRELIIEGDITEEQRQRMLQIADRCPVHRSLHNEIDIQTVLVD</sequence>
<dbReference type="Pfam" id="PF12146">
    <property type="entry name" value="Hydrolase_4"/>
    <property type="match status" value="1"/>
</dbReference>
<dbReference type="InterPro" id="IPR036102">
    <property type="entry name" value="OsmC/Ohrsf"/>
</dbReference>
<dbReference type="Proteomes" id="UP000094070">
    <property type="component" value="Unassembled WGS sequence"/>
</dbReference>
<evidence type="ECO:0000313" key="2">
    <source>
        <dbReference type="EMBL" id="OEF29203.1"/>
    </source>
</evidence>
<dbReference type="EMBL" id="AJYK02000012">
    <property type="protein sequence ID" value="OEF29203.1"/>
    <property type="molecule type" value="Genomic_DNA"/>
</dbReference>
<dbReference type="Pfam" id="PF02566">
    <property type="entry name" value="OsmC"/>
    <property type="match status" value="1"/>
</dbReference>
<dbReference type="STRING" id="1188252.A1QC_04575"/>
<proteinExistence type="predicted"/>
<evidence type="ECO:0000313" key="3">
    <source>
        <dbReference type="Proteomes" id="UP000094070"/>
    </source>
</evidence>
<keyword evidence="3" id="KW-1185">Reference proteome</keyword>
<comment type="caution">
    <text evidence="2">The sequence shown here is derived from an EMBL/GenBank/DDBJ whole genome shotgun (WGS) entry which is preliminary data.</text>
</comment>
<dbReference type="PANTHER" id="PTHR39624:SF2">
    <property type="entry name" value="OSMC-LIKE PROTEIN"/>
    <property type="match status" value="1"/>
</dbReference>
<feature type="domain" description="Serine aminopeptidase S33" evidence="1">
    <location>
        <begin position="46"/>
        <end position="146"/>
    </location>
</feature>
<dbReference type="RefSeq" id="WP_017024580.1">
    <property type="nucleotide sequence ID" value="NZ_AJYK02000012.1"/>
</dbReference>
<reference evidence="2 3" key="1">
    <citation type="journal article" date="2012" name="Science">
        <title>Ecological populations of bacteria act as socially cohesive units of antibiotic production and resistance.</title>
        <authorList>
            <person name="Cordero O.X."/>
            <person name="Wildschutte H."/>
            <person name="Kirkup B."/>
            <person name="Proehl S."/>
            <person name="Ngo L."/>
            <person name="Hussain F."/>
            <person name="Le Roux F."/>
            <person name="Mincer T."/>
            <person name="Polz M.F."/>
        </authorList>
    </citation>
    <scope>NUCLEOTIDE SEQUENCE [LARGE SCALE GENOMIC DNA]</scope>
    <source>
        <strain evidence="2 3">1S-45</strain>
    </source>
</reference>
<organism evidence="2 3">
    <name type="scientific">Vibrio rumoiensis 1S-45</name>
    <dbReference type="NCBI Taxonomy" id="1188252"/>
    <lineage>
        <taxon>Bacteria</taxon>
        <taxon>Pseudomonadati</taxon>
        <taxon>Pseudomonadota</taxon>
        <taxon>Gammaproteobacteria</taxon>
        <taxon>Vibrionales</taxon>
        <taxon>Vibrionaceae</taxon>
        <taxon>Vibrio</taxon>
    </lineage>
</organism>
<dbReference type="SUPFAM" id="SSF82784">
    <property type="entry name" value="OsmC-like"/>
    <property type="match status" value="1"/>
</dbReference>
<dbReference type="ESTHER" id="9vibr-a0a1e5e649">
    <property type="family name" value="Est-OsmC"/>
</dbReference>
<dbReference type="OrthoDB" id="9789573at2"/>